<evidence type="ECO:0000313" key="2">
    <source>
        <dbReference type="EMBL" id="KAF6762729.1"/>
    </source>
</evidence>
<evidence type="ECO:0000256" key="1">
    <source>
        <dbReference type="SAM" id="SignalP"/>
    </source>
</evidence>
<feature type="signal peptide" evidence="1">
    <location>
        <begin position="1"/>
        <end position="24"/>
    </location>
</feature>
<sequence length="102" mass="11089">MASSASLSIRLSTLLCISFRTGNAIRISSSSYKHLPALLGDEECCILCYALSVRPVGAAQDWTLWAFLPQTLAPMNGDILLLTALDRRIEGYRRLQLGTSSG</sequence>
<keyword evidence="1" id="KW-0732">Signal</keyword>
<proteinExistence type="predicted"/>
<dbReference type="AlphaFoldDB" id="A0A8H6ICV0"/>
<organism evidence="2 3">
    <name type="scientific">Ephemerocybe angulata</name>
    <dbReference type="NCBI Taxonomy" id="980116"/>
    <lineage>
        <taxon>Eukaryota</taxon>
        <taxon>Fungi</taxon>
        <taxon>Dikarya</taxon>
        <taxon>Basidiomycota</taxon>
        <taxon>Agaricomycotina</taxon>
        <taxon>Agaricomycetes</taxon>
        <taxon>Agaricomycetidae</taxon>
        <taxon>Agaricales</taxon>
        <taxon>Agaricineae</taxon>
        <taxon>Psathyrellaceae</taxon>
        <taxon>Ephemerocybe</taxon>
    </lineage>
</organism>
<accession>A0A8H6ICV0</accession>
<reference evidence="2 3" key="1">
    <citation type="submission" date="2020-07" db="EMBL/GenBank/DDBJ databases">
        <title>Comparative genomics of pyrophilous fungi reveals a link between fire events and developmental genes.</title>
        <authorList>
            <consortium name="DOE Joint Genome Institute"/>
            <person name="Steindorff A.S."/>
            <person name="Carver A."/>
            <person name="Calhoun S."/>
            <person name="Stillman K."/>
            <person name="Liu H."/>
            <person name="Lipzen A."/>
            <person name="Pangilinan J."/>
            <person name="Labutti K."/>
            <person name="Bruns T.D."/>
            <person name="Grigoriev I.V."/>
        </authorList>
    </citation>
    <scope>NUCLEOTIDE SEQUENCE [LARGE SCALE GENOMIC DNA]</scope>
    <source>
        <strain evidence="2 3">CBS 144469</strain>
    </source>
</reference>
<protein>
    <recommendedName>
        <fullName evidence="4">Secreted protein</fullName>
    </recommendedName>
</protein>
<comment type="caution">
    <text evidence="2">The sequence shown here is derived from an EMBL/GenBank/DDBJ whole genome shotgun (WGS) entry which is preliminary data.</text>
</comment>
<evidence type="ECO:0008006" key="4">
    <source>
        <dbReference type="Google" id="ProtNLM"/>
    </source>
</evidence>
<evidence type="ECO:0000313" key="3">
    <source>
        <dbReference type="Proteomes" id="UP000521943"/>
    </source>
</evidence>
<dbReference type="Proteomes" id="UP000521943">
    <property type="component" value="Unassembled WGS sequence"/>
</dbReference>
<keyword evidence="3" id="KW-1185">Reference proteome</keyword>
<feature type="chain" id="PRO_5034308816" description="Secreted protein" evidence="1">
    <location>
        <begin position="25"/>
        <end position="102"/>
    </location>
</feature>
<dbReference type="EMBL" id="JACGCI010000007">
    <property type="protein sequence ID" value="KAF6762729.1"/>
    <property type="molecule type" value="Genomic_DNA"/>
</dbReference>
<gene>
    <name evidence="2" type="ORF">DFP72DRAFT_565582</name>
</gene>
<name>A0A8H6ICV0_9AGAR</name>